<dbReference type="SUPFAM" id="SSF103473">
    <property type="entry name" value="MFS general substrate transporter"/>
    <property type="match status" value="1"/>
</dbReference>
<dbReference type="Proteomes" id="UP000315730">
    <property type="component" value="Unassembled WGS sequence"/>
</dbReference>
<keyword evidence="1" id="KW-1133">Transmembrane helix</keyword>
<feature type="transmembrane region" description="Helical" evidence="1">
    <location>
        <begin position="423"/>
        <end position="443"/>
    </location>
</feature>
<evidence type="ECO:0000256" key="1">
    <source>
        <dbReference type="SAM" id="Phobius"/>
    </source>
</evidence>
<dbReference type="RefSeq" id="WP_068469470.1">
    <property type="nucleotide sequence ID" value="NZ_BJNW01000017.1"/>
</dbReference>
<organism evidence="2 3">
    <name type="scientific">Kocuria varians</name>
    <name type="common">Micrococcus varians</name>
    <dbReference type="NCBI Taxonomy" id="1272"/>
    <lineage>
        <taxon>Bacteria</taxon>
        <taxon>Bacillati</taxon>
        <taxon>Actinomycetota</taxon>
        <taxon>Actinomycetes</taxon>
        <taxon>Micrococcales</taxon>
        <taxon>Micrococcaceae</taxon>
        <taxon>Kocuria</taxon>
    </lineage>
</organism>
<feature type="transmembrane region" description="Helical" evidence="1">
    <location>
        <begin position="30"/>
        <end position="54"/>
    </location>
</feature>
<evidence type="ECO:0008006" key="4">
    <source>
        <dbReference type="Google" id="ProtNLM"/>
    </source>
</evidence>
<dbReference type="EMBL" id="BJNW01000017">
    <property type="protein sequence ID" value="GEC99820.1"/>
    <property type="molecule type" value="Genomic_DNA"/>
</dbReference>
<feature type="transmembrane region" description="Helical" evidence="1">
    <location>
        <begin position="88"/>
        <end position="105"/>
    </location>
</feature>
<gene>
    <name evidence="2" type="ORF">KVA01_19750</name>
</gene>
<dbReference type="InterPro" id="IPR036259">
    <property type="entry name" value="MFS_trans_sf"/>
</dbReference>
<evidence type="ECO:0000313" key="2">
    <source>
        <dbReference type="EMBL" id="GEC99820.1"/>
    </source>
</evidence>
<protein>
    <recommendedName>
        <fullName evidence="4">MFS transporter</fullName>
    </recommendedName>
</protein>
<feature type="transmembrane region" description="Helical" evidence="1">
    <location>
        <begin position="193"/>
        <end position="210"/>
    </location>
</feature>
<dbReference type="AlphaFoldDB" id="A0A4Y4DAQ1"/>
<feature type="transmembrane region" description="Helical" evidence="1">
    <location>
        <begin position="390"/>
        <end position="417"/>
    </location>
</feature>
<feature type="transmembrane region" description="Helical" evidence="1">
    <location>
        <begin position="357"/>
        <end position="378"/>
    </location>
</feature>
<dbReference type="STRING" id="1272.GCA_900014985_01591"/>
<feature type="transmembrane region" description="Helical" evidence="1">
    <location>
        <begin position="167"/>
        <end position="187"/>
    </location>
</feature>
<feature type="transmembrane region" description="Helical" evidence="1">
    <location>
        <begin position="275"/>
        <end position="296"/>
    </location>
</feature>
<name>A0A4Y4DAQ1_KOCVA</name>
<feature type="transmembrane region" description="Helical" evidence="1">
    <location>
        <begin position="332"/>
        <end position="351"/>
    </location>
</feature>
<feature type="transmembrane region" description="Helical" evidence="1">
    <location>
        <begin position="308"/>
        <end position="325"/>
    </location>
</feature>
<keyword evidence="1" id="KW-0812">Transmembrane</keyword>
<feature type="transmembrane region" description="Helical" evidence="1">
    <location>
        <begin position="60"/>
        <end position="83"/>
    </location>
</feature>
<feature type="transmembrane region" description="Helical" evidence="1">
    <location>
        <begin position="125"/>
        <end position="146"/>
    </location>
</feature>
<comment type="caution">
    <text evidence="2">The sequence shown here is derived from an EMBL/GenBank/DDBJ whole genome shotgun (WGS) entry which is preliminary data.</text>
</comment>
<sequence length="457" mass="47492">MSTVTQTPATGSATGTPGLRERLVRSDRRLSAITLLLRLPQVMAPLGVLTTVAYSTSSAWSAGLSSAALCLGMAVCAVGLALFSNVRWLQWALIGMALIQGGVMWQLSRVNVSTVPVSWEAVSAFLPFFIAGLSLAPMGLAARLRWASVLAGQGRLQAFSTAMRRESVNEALATVLGAALTGLLAVLLGPSTVLQVSAVLSVVMMVVFVAHRSARYPQANVPVHLFWHDLTGLSSAGSTAQDSVVLQGSDMFDEPSARRAASAPRITTARLRLGLLYGIAALNALLGAVQGCLAVYTVSLDSVETMGAIYALLGVGAAVGSILAVRFRHHITASNLMVLAGTGALLTSMLLSAPSGTFGYTGVLMLVGLFSGPSLLCLHSCAGQVGVTKGFMGLVAQMSVVSNVSTAVGLIICAHLGAHRDYMSAAMVPVAAAMLLLGTALFFSHTRRRSTVRDPRI</sequence>
<keyword evidence="3" id="KW-1185">Reference proteome</keyword>
<proteinExistence type="predicted"/>
<evidence type="ECO:0000313" key="3">
    <source>
        <dbReference type="Proteomes" id="UP000315730"/>
    </source>
</evidence>
<reference evidence="2 3" key="1">
    <citation type="submission" date="2019-06" db="EMBL/GenBank/DDBJ databases">
        <title>Whole genome shotgun sequence of Kocuria varians NBRC 15358.</title>
        <authorList>
            <person name="Hosoyama A."/>
            <person name="Uohara A."/>
            <person name="Ohji S."/>
            <person name="Ichikawa N."/>
        </authorList>
    </citation>
    <scope>NUCLEOTIDE SEQUENCE [LARGE SCALE GENOMIC DNA]</scope>
    <source>
        <strain evidence="2 3">NBRC 15358</strain>
    </source>
</reference>
<accession>A0A4Y4DAQ1</accession>
<keyword evidence="1" id="KW-0472">Membrane</keyword>